<organism evidence="2 3">
    <name type="scientific">Ruegeria halocynthiae</name>
    <dbReference type="NCBI Taxonomy" id="985054"/>
    <lineage>
        <taxon>Bacteria</taxon>
        <taxon>Pseudomonadati</taxon>
        <taxon>Pseudomonadota</taxon>
        <taxon>Alphaproteobacteria</taxon>
        <taxon>Rhodobacterales</taxon>
        <taxon>Roseobacteraceae</taxon>
        <taxon>Ruegeria</taxon>
    </lineage>
</organism>
<proteinExistence type="predicted"/>
<dbReference type="EMBL" id="FNNP01000003">
    <property type="protein sequence ID" value="SDX15994.1"/>
    <property type="molecule type" value="Genomic_DNA"/>
</dbReference>
<dbReference type="OrthoDB" id="7875742at2"/>
<dbReference type="Proteomes" id="UP000183400">
    <property type="component" value="Unassembled WGS sequence"/>
</dbReference>
<feature type="transmembrane region" description="Helical" evidence="1">
    <location>
        <begin position="151"/>
        <end position="171"/>
    </location>
</feature>
<name>A0A1H2ZGT2_9RHOB</name>
<evidence type="ECO:0000256" key="1">
    <source>
        <dbReference type="SAM" id="Phobius"/>
    </source>
</evidence>
<reference evidence="3" key="1">
    <citation type="submission" date="2016-10" db="EMBL/GenBank/DDBJ databases">
        <authorList>
            <person name="Varghese N."/>
            <person name="Submissions S."/>
        </authorList>
    </citation>
    <scope>NUCLEOTIDE SEQUENCE [LARGE SCALE GENOMIC DNA]</scope>
    <source>
        <strain evidence="3">DSM 27839</strain>
    </source>
</reference>
<keyword evidence="1" id="KW-0472">Membrane</keyword>
<keyword evidence="1" id="KW-1133">Transmembrane helix</keyword>
<accession>A0A1H2ZGT2</accession>
<evidence type="ECO:0000313" key="3">
    <source>
        <dbReference type="Proteomes" id="UP000183400"/>
    </source>
</evidence>
<keyword evidence="1" id="KW-0812">Transmembrane</keyword>
<keyword evidence="3" id="KW-1185">Reference proteome</keyword>
<protein>
    <submittedName>
        <fullName evidence="2">Uncharacterized protein</fullName>
    </submittedName>
</protein>
<dbReference type="AlphaFoldDB" id="A0A1H2ZGT2"/>
<dbReference type="RefSeq" id="WP_074737003.1">
    <property type="nucleotide sequence ID" value="NZ_FNNP01000003.1"/>
</dbReference>
<evidence type="ECO:0000313" key="2">
    <source>
        <dbReference type="EMBL" id="SDX15994.1"/>
    </source>
</evidence>
<dbReference type="STRING" id="985054.SAMN05444358_103202"/>
<gene>
    <name evidence="2" type="ORF">SAMN05444358_103202</name>
</gene>
<sequence length="172" mass="18946">MSDLTIAPHEHGVIRLFTLNMRPQEAKFLREPGAADQVLGVDGLDLKHIDIFPVSDLEELGLFGYLNEGCGVSEDQLDRDKLDRIEGWVMVVRSAAFGGRATKLTPDPRLRLIGLYTEEATNWTGGVIKTQSAKPFSAPLPPTEDDRPRRFGSSLIVILILIVVGGALWLIL</sequence>